<evidence type="ECO:0000313" key="3">
    <source>
        <dbReference type="EMBL" id="PDS26320.1"/>
    </source>
</evidence>
<feature type="chain" id="PRO_5013769880" evidence="1">
    <location>
        <begin position="22"/>
        <end position="281"/>
    </location>
</feature>
<sequence>MKDKITILLLFSVLFFQKSNAQSLKMMTYNIRLDIASDGENSWENRKSFFCSQLQFYEPDIFGVQEAKPNQVQDIRSSLEQYAAAGTGRDGNGQGESSHIFYHKKRFKLLKQHTFWLSETPDTVSKGWDAACNRVCTYVLLNDMVSQKSFWVFNTHLDHLGEEARTKGLALILNQIQVLNVAKLPVFLMGDFNLDPSSPRIQHVKSLLNDARDLSINKPYGPSGTFNNFKHNEPVTLLIDYIFLSKENPFFVQKYAILSDAINLKYPSDHLPVFVELILKK</sequence>
<gene>
    <name evidence="3" type="ORF">B0A77_03145</name>
</gene>
<protein>
    <submittedName>
        <fullName evidence="3">Endonuclease/exonuclease/phosphatase</fullName>
    </submittedName>
</protein>
<accession>A0A2H3L0Y3</accession>
<dbReference type="AlphaFoldDB" id="A0A2H3L0Y3"/>
<name>A0A2H3L0Y3_9FLAO</name>
<keyword evidence="3" id="KW-0378">Hydrolase</keyword>
<dbReference type="SUPFAM" id="SSF56219">
    <property type="entry name" value="DNase I-like"/>
    <property type="match status" value="1"/>
</dbReference>
<dbReference type="OrthoDB" id="9793162at2"/>
<keyword evidence="3" id="KW-0255">Endonuclease</keyword>
<dbReference type="Proteomes" id="UP000220828">
    <property type="component" value="Unassembled WGS sequence"/>
</dbReference>
<dbReference type="InterPro" id="IPR050410">
    <property type="entry name" value="CCR4/nocturin_mRNA_transcr"/>
</dbReference>
<dbReference type="RefSeq" id="WP_097553525.1">
    <property type="nucleotide sequence ID" value="NZ_PCMW01000018.1"/>
</dbReference>
<keyword evidence="1" id="KW-0732">Signal</keyword>
<evidence type="ECO:0000313" key="4">
    <source>
        <dbReference type="Proteomes" id="UP000220828"/>
    </source>
</evidence>
<feature type="signal peptide" evidence="1">
    <location>
        <begin position="1"/>
        <end position="21"/>
    </location>
</feature>
<feature type="domain" description="Endonuclease/exonuclease/phosphatase" evidence="2">
    <location>
        <begin position="27"/>
        <end position="270"/>
    </location>
</feature>
<dbReference type="PANTHER" id="PTHR12121">
    <property type="entry name" value="CARBON CATABOLITE REPRESSOR PROTEIN 4"/>
    <property type="match status" value="1"/>
</dbReference>
<dbReference type="CDD" id="cd09083">
    <property type="entry name" value="EEP-1"/>
    <property type="match status" value="1"/>
</dbReference>
<dbReference type="InterPro" id="IPR036691">
    <property type="entry name" value="Endo/exonu/phosph_ase_sf"/>
</dbReference>
<keyword evidence="3" id="KW-0540">Nuclease</keyword>
<dbReference type="Gene3D" id="3.60.10.10">
    <property type="entry name" value="Endonuclease/exonuclease/phosphatase"/>
    <property type="match status" value="1"/>
</dbReference>
<comment type="caution">
    <text evidence="3">The sequence shown here is derived from an EMBL/GenBank/DDBJ whole genome shotgun (WGS) entry which is preliminary data.</text>
</comment>
<organism evidence="3 4">
    <name type="scientific">Flavobacterium branchiophilum</name>
    <dbReference type="NCBI Taxonomy" id="55197"/>
    <lineage>
        <taxon>Bacteria</taxon>
        <taxon>Pseudomonadati</taxon>
        <taxon>Bacteroidota</taxon>
        <taxon>Flavobacteriia</taxon>
        <taxon>Flavobacteriales</taxon>
        <taxon>Flavobacteriaceae</taxon>
        <taxon>Flavobacterium</taxon>
    </lineage>
</organism>
<dbReference type="GO" id="GO:0000175">
    <property type="term" value="F:3'-5'-RNA exonuclease activity"/>
    <property type="evidence" value="ECO:0007669"/>
    <property type="project" value="TreeGrafter"/>
</dbReference>
<evidence type="ECO:0000259" key="2">
    <source>
        <dbReference type="Pfam" id="PF03372"/>
    </source>
</evidence>
<dbReference type="EMBL" id="PCMW01000018">
    <property type="protein sequence ID" value="PDS26320.1"/>
    <property type="molecule type" value="Genomic_DNA"/>
</dbReference>
<dbReference type="PANTHER" id="PTHR12121:SF36">
    <property type="entry name" value="ENDONUCLEASE_EXONUCLEASE_PHOSPHATASE DOMAIN-CONTAINING PROTEIN"/>
    <property type="match status" value="1"/>
</dbReference>
<evidence type="ECO:0000256" key="1">
    <source>
        <dbReference type="SAM" id="SignalP"/>
    </source>
</evidence>
<proteinExistence type="predicted"/>
<reference evidence="3 4" key="1">
    <citation type="submission" date="2017-09" db="EMBL/GenBank/DDBJ databases">
        <title>Whole genomes of Flavobacteriaceae.</title>
        <authorList>
            <person name="Stine C."/>
            <person name="Li C."/>
            <person name="Tadesse D."/>
        </authorList>
    </citation>
    <scope>NUCLEOTIDE SEQUENCE [LARGE SCALE GENOMIC DNA]</scope>
    <source>
        <strain evidence="3 4">ATCC 35036</strain>
    </source>
</reference>
<dbReference type="Pfam" id="PF03372">
    <property type="entry name" value="Exo_endo_phos"/>
    <property type="match status" value="1"/>
</dbReference>
<dbReference type="InterPro" id="IPR005135">
    <property type="entry name" value="Endo/exonuclease/phosphatase"/>
</dbReference>
<dbReference type="GO" id="GO:0004519">
    <property type="term" value="F:endonuclease activity"/>
    <property type="evidence" value="ECO:0007669"/>
    <property type="project" value="UniProtKB-KW"/>
</dbReference>
<keyword evidence="3" id="KW-0269">Exonuclease</keyword>